<accession>A0A7D5NCL3</accession>
<dbReference type="STRING" id="1453999.AW06_003479"/>
<evidence type="ECO:0008006" key="5">
    <source>
        <dbReference type="Google" id="ProtNLM"/>
    </source>
</evidence>
<dbReference type="EMBL" id="JDST02000084">
    <property type="protein sequence ID" value="KFB75486.1"/>
    <property type="molecule type" value="Genomic_DNA"/>
</dbReference>
<keyword evidence="3" id="KW-1185">Reference proteome</keyword>
<evidence type="ECO:0000313" key="2">
    <source>
        <dbReference type="EMBL" id="QLH50431.1"/>
    </source>
</evidence>
<protein>
    <recommendedName>
        <fullName evidence="5">DUF2917 domain-containing protein</fullName>
    </recommendedName>
</protein>
<evidence type="ECO:0000313" key="1">
    <source>
        <dbReference type="EMBL" id="KFB75486.1"/>
    </source>
</evidence>
<gene>
    <name evidence="1" type="ORF">AW06_003479</name>
    <name evidence="2" type="ORF">HWD57_12025</name>
</gene>
<evidence type="ECO:0000313" key="4">
    <source>
        <dbReference type="Proteomes" id="UP000509684"/>
    </source>
</evidence>
<dbReference type="EMBL" id="CP058708">
    <property type="protein sequence ID" value="QLH50431.1"/>
    <property type="molecule type" value="Genomic_DNA"/>
</dbReference>
<dbReference type="AlphaFoldDB" id="A0A080M322"/>
<sequence>MSATETLGGFRIAFKQGTDAAVPTRRIDSPRASDCGGWIRTIKAGKALTLLPWRRWTVVSGHLWLTHNNDSRDVFPRAGTCFESGEWSVVEALSDTVLQLG</sequence>
<dbReference type="Proteomes" id="UP000509684">
    <property type="component" value="Chromosome"/>
</dbReference>
<proteinExistence type="predicted"/>
<reference evidence="1 3" key="1">
    <citation type="submission" date="2014-02" db="EMBL/GenBank/DDBJ databases">
        <title>Expanding our view of genomic diversity in Candidatus Accumulibacter clades.</title>
        <authorList>
            <person name="Skennerton C.T."/>
            <person name="Barr J.J."/>
            <person name="Slater F.R."/>
            <person name="Bond P.L."/>
            <person name="Tyson G.W."/>
        </authorList>
    </citation>
    <scope>NUCLEOTIDE SEQUENCE [LARGE SCALE GENOMIC DNA]</scope>
    <source>
        <strain evidence="3">SK-02</strain>
    </source>
</reference>
<accession>A0A080M322</accession>
<dbReference type="RefSeq" id="WP_034951814.1">
    <property type="nucleotide sequence ID" value="NZ_JDST02000084.1"/>
</dbReference>
<evidence type="ECO:0000313" key="3">
    <source>
        <dbReference type="Proteomes" id="UP000021315"/>
    </source>
</evidence>
<reference evidence="2" key="3">
    <citation type="submission" date="2020-06" db="EMBL/GenBank/DDBJ databases">
        <authorList>
            <person name="Arumugam K."/>
            <person name="Besarab I."/>
            <person name="Haryono M."/>
            <person name="Bagci C."/>
            <person name="Beier S."/>
            <person name="Buchfink B."/>
            <person name="Gorska A."/>
            <person name="Qiu G."/>
            <person name="Huson D.H."/>
            <person name="Williams R.B."/>
        </authorList>
    </citation>
    <scope>NUCLEOTIDE SEQUENCE</scope>
    <source>
        <strain evidence="2">SSA1</strain>
    </source>
</reference>
<dbReference type="KEGG" id="acog:HWD57_12025"/>
<dbReference type="Proteomes" id="UP000021315">
    <property type="component" value="Unassembled WGS sequence"/>
</dbReference>
<organism evidence="1 3">
    <name type="scientific">Candidatus Accumulibacter cognatus</name>
    <dbReference type="NCBI Taxonomy" id="2954383"/>
    <lineage>
        <taxon>Bacteria</taxon>
        <taxon>Pseudomonadati</taxon>
        <taxon>Pseudomonadota</taxon>
        <taxon>Betaproteobacteria</taxon>
        <taxon>Candidatus Accumulibacter</taxon>
    </lineage>
</organism>
<reference evidence="2 4" key="2">
    <citation type="journal article" date="2019" name="Microbiome">
        <title>Annotated bacterial chromosomes from frame-shift-corrected long-read metagenomic data.</title>
        <authorList>
            <person name="Arumugam K."/>
            <person name="Bagci C."/>
            <person name="Bessarab I."/>
            <person name="Beier S."/>
            <person name="Buchfink B."/>
            <person name="Gorska A."/>
            <person name="Qiu G."/>
            <person name="Huson D.H."/>
            <person name="Williams R.B.H."/>
        </authorList>
    </citation>
    <scope>NUCLEOTIDE SEQUENCE [LARGE SCALE GENOMIC DNA]</scope>
    <source>
        <strain evidence="2">SSA1</strain>
    </source>
</reference>
<name>A0A080M322_9PROT</name>